<dbReference type="Pfam" id="PF05154">
    <property type="entry name" value="TM2"/>
    <property type="match status" value="1"/>
</dbReference>
<keyword evidence="6" id="KW-0732">Signal</keyword>
<keyword evidence="3 5" id="KW-1133">Transmembrane helix</keyword>
<accession>E4TW17</accession>
<comment type="subcellular location">
    <subcellularLocation>
        <location evidence="1">Membrane</location>
        <topology evidence="1">Multi-pass membrane protein</topology>
    </subcellularLocation>
</comment>
<feature type="transmembrane region" description="Helical" evidence="5">
    <location>
        <begin position="68"/>
        <end position="87"/>
    </location>
</feature>
<keyword evidence="9" id="KW-1185">Reference proteome</keyword>
<feature type="chain" id="PRO_5003188332" evidence="6">
    <location>
        <begin position="22"/>
        <end position="135"/>
    </location>
</feature>
<dbReference type="Proteomes" id="UP000008720">
    <property type="component" value="Chromosome"/>
</dbReference>
<evidence type="ECO:0000256" key="6">
    <source>
        <dbReference type="SAM" id="SignalP"/>
    </source>
</evidence>
<gene>
    <name evidence="8" type="ordered locus">Ftrac_3261</name>
</gene>
<dbReference type="AlphaFoldDB" id="E4TW17"/>
<keyword evidence="2 5" id="KW-0812">Transmembrane</keyword>
<evidence type="ECO:0000259" key="7">
    <source>
        <dbReference type="Pfam" id="PF05154"/>
    </source>
</evidence>
<dbReference type="HOGENOM" id="CLU_1748503_0_0_10"/>
<dbReference type="GO" id="GO:0016020">
    <property type="term" value="C:membrane"/>
    <property type="evidence" value="ECO:0007669"/>
    <property type="project" value="UniProtKB-SubCell"/>
</dbReference>
<dbReference type="eggNOG" id="ENOG5031NG2">
    <property type="taxonomic scope" value="Bacteria"/>
</dbReference>
<name>E4TW17_MARTH</name>
<evidence type="ECO:0000256" key="3">
    <source>
        <dbReference type="ARBA" id="ARBA00022989"/>
    </source>
</evidence>
<keyword evidence="4 5" id="KW-0472">Membrane</keyword>
<feature type="domain" description="TM2" evidence="7">
    <location>
        <begin position="63"/>
        <end position="114"/>
    </location>
</feature>
<dbReference type="InterPro" id="IPR007829">
    <property type="entry name" value="TM2"/>
</dbReference>
<dbReference type="RefSeq" id="WP_013455377.1">
    <property type="nucleotide sequence ID" value="NC_014759.1"/>
</dbReference>
<evidence type="ECO:0000256" key="4">
    <source>
        <dbReference type="ARBA" id="ARBA00023136"/>
    </source>
</evidence>
<dbReference type="OrthoDB" id="9816361at2"/>
<evidence type="ECO:0000256" key="1">
    <source>
        <dbReference type="ARBA" id="ARBA00004141"/>
    </source>
</evidence>
<dbReference type="KEGG" id="mtt:Ftrac_3261"/>
<feature type="transmembrane region" description="Helical" evidence="5">
    <location>
        <begin position="94"/>
        <end position="118"/>
    </location>
</feature>
<protein>
    <submittedName>
        <fullName evidence="8">TM2 domain containing protein</fullName>
    </submittedName>
</protein>
<sequence length="135" mass="14600">MKKLLAVFSLFLIIGLSNATASSYYVDDSAVEEVLSKGVEVNTDFSLDVNTSAELFNQSASLNEKDPLVAILLDIFVGGLAVHRVYLGGKPTLILLYFITCGGIFGVLPLGDLIVLAINYDDISAYVGNDNFIMW</sequence>
<dbReference type="EMBL" id="CP002349">
    <property type="protein sequence ID" value="ADR23235.1"/>
    <property type="molecule type" value="Genomic_DNA"/>
</dbReference>
<reference evidence="8 9" key="1">
    <citation type="journal article" date="2011" name="Stand. Genomic Sci.">
        <title>Complete genome sequence of Marivirga tractuosa type strain (H-43).</title>
        <authorList>
            <person name="Pagani I."/>
            <person name="Chertkov O."/>
            <person name="Lapidus A."/>
            <person name="Lucas S."/>
            <person name="Del Rio T.G."/>
            <person name="Tice H."/>
            <person name="Copeland A."/>
            <person name="Cheng J.F."/>
            <person name="Nolan M."/>
            <person name="Saunders E."/>
            <person name="Pitluck S."/>
            <person name="Held B."/>
            <person name="Goodwin L."/>
            <person name="Liolios K."/>
            <person name="Ovchinikova G."/>
            <person name="Ivanova N."/>
            <person name="Mavromatis K."/>
            <person name="Pati A."/>
            <person name="Chen A."/>
            <person name="Palaniappan K."/>
            <person name="Land M."/>
            <person name="Hauser L."/>
            <person name="Jeffries C.D."/>
            <person name="Detter J.C."/>
            <person name="Han C."/>
            <person name="Tapia R."/>
            <person name="Ngatchou-Djao O.D."/>
            <person name="Rohde M."/>
            <person name="Goker M."/>
            <person name="Spring S."/>
            <person name="Sikorski J."/>
            <person name="Woyke T."/>
            <person name="Bristow J."/>
            <person name="Eisen J.A."/>
            <person name="Markowitz V."/>
            <person name="Hugenholtz P."/>
            <person name="Klenk H.P."/>
            <person name="Kyrpides N.C."/>
        </authorList>
    </citation>
    <scope>NUCLEOTIDE SEQUENCE [LARGE SCALE GENOMIC DNA]</scope>
    <source>
        <strain evidence="9">ATCC 23168 / DSM 4126 / NBRC 15989 / NCIMB 1408 / VKM B-1430 / H-43</strain>
    </source>
</reference>
<organism evidence="8 9">
    <name type="scientific">Marivirga tractuosa (strain ATCC 23168 / DSM 4126 / NBRC 15989 / NCIMB 1408 / VKM B-1430 / H-43)</name>
    <name type="common">Microscilla tractuosa</name>
    <name type="synonym">Flexibacter tractuosus</name>
    <dbReference type="NCBI Taxonomy" id="643867"/>
    <lineage>
        <taxon>Bacteria</taxon>
        <taxon>Pseudomonadati</taxon>
        <taxon>Bacteroidota</taxon>
        <taxon>Cytophagia</taxon>
        <taxon>Cytophagales</taxon>
        <taxon>Marivirgaceae</taxon>
        <taxon>Marivirga</taxon>
    </lineage>
</organism>
<evidence type="ECO:0000256" key="2">
    <source>
        <dbReference type="ARBA" id="ARBA00022692"/>
    </source>
</evidence>
<feature type="signal peptide" evidence="6">
    <location>
        <begin position="1"/>
        <end position="21"/>
    </location>
</feature>
<evidence type="ECO:0000256" key="5">
    <source>
        <dbReference type="SAM" id="Phobius"/>
    </source>
</evidence>
<evidence type="ECO:0000313" key="8">
    <source>
        <dbReference type="EMBL" id="ADR23235.1"/>
    </source>
</evidence>
<proteinExistence type="predicted"/>
<evidence type="ECO:0000313" key="9">
    <source>
        <dbReference type="Proteomes" id="UP000008720"/>
    </source>
</evidence>